<organism evidence="2 3">
    <name type="scientific">Bugula neritina</name>
    <name type="common">Brown bryozoan</name>
    <name type="synonym">Sertularia neritina</name>
    <dbReference type="NCBI Taxonomy" id="10212"/>
    <lineage>
        <taxon>Eukaryota</taxon>
        <taxon>Metazoa</taxon>
        <taxon>Spiralia</taxon>
        <taxon>Lophotrochozoa</taxon>
        <taxon>Bryozoa</taxon>
        <taxon>Gymnolaemata</taxon>
        <taxon>Cheilostomatida</taxon>
        <taxon>Flustrina</taxon>
        <taxon>Buguloidea</taxon>
        <taxon>Bugulidae</taxon>
        <taxon>Bugula</taxon>
    </lineage>
</organism>
<evidence type="ECO:0000313" key="3">
    <source>
        <dbReference type="Proteomes" id="UP000593567"/>
    </source>
</evidence>
<protein>
    <submittedName>
        <fullName evidence="2">Uncharacterized protein</fullName>
    </submittedName>
</protein>
<keyword evidence="1" id="KW-0472">Membrane</keyword>
<keyword evidence="3" id="KW-1185">Reference proteome</keyword>
<dbReference type="Proteomes" id="UP000593567">
    <property type="component" value="Unassembled WGS sequence"/>
</dbReference>
<keyword evidence="1" id="KW-1133">Transmembrane helix</keyword>
<reference evidence="2" key="1">
    <citation type="submission" date="2020-06" db="EMBL/GenBank/DDBJ databases">
        <title>Draft genome of Bugula neritina, a colonial animal packing powerful symbionts and potential medicines.</title>
        <authorList>
            <person name="Rayko M."/>
        </authorList>
    </citation>
    <scope>NUCLEOTIDE SEQUENCE [LARGE SCALE GENOMIC DNA]</scope>
    <source>
        <strain evidence="2">Kwan_BN1</strain>
    </source>
</reference>
<comment type="caution">
    <text evidence="2">The sequence shown here is derived from an EMBL/GenBank/DDBJ whole genome shotgun (WGS) entry which is preliminary data.</text>
</comment>
<sequence>MKGTEEKCKVQHSSLKVYASLLVLAVAVSFLTFYVFYTVKEVNQLRDQLLELQTFSMDTKVNTKPALWLAVIIV</sequence>
<gene>
    <name evidence="2" type="ORF">EB796_008391</name>
</gene>
<feature type="transmembrane region" description="Helical" evidence="1">
    <location>
        <begin position="17"/>
        <end position="37"/>
    </location>
</feature>
<name>A0A7J7K546_BUGNE</name>
<accession>A0A7J7K546</accession>
<dbReference type="EMBL" id="VXIV02001393">
    <property type="protein sequence ID" value="KAF6033303.1"/>
    <property type="molecule type" value="Genomic_DNA"/>
</dbReference>
<evidence type="ECO:0000256" key="1">
    <source>
        <dbReference type="SAM" id="Phobius"/>
    </source>
</evidence>
<evidence type="ECO:0000313" key="2">
    <source>
        <dbReference type="EMBL" id="KAF6033303.1"/>
    </source>
</evidence>
<dbReference type="AlphaFoldDB" id="A0A7J7K546"/>
<keyword evidence="1" id="KW-0812">Transmembrane</keyword>
<proteinExistence type="predicted"/>